<feature type="compositionally biased region" description="Basic residues" evidence="1">
    <location>
        <begin position="269"/>
        <end position="285"/>
    </location>
</feature>
<organism evidence="2 3">
    <name type="scientific">Collybia nuda</name>
    <dbReference type="NCBI Taxonomy" id="64659"/>
    <lineage>
        <taxon>Eukaryota</taxon>
        <taxon>Fungi</taxon>
        <taxon>Dikarya</taxon>
        <taxon>Basidiomycota</taxon>
        <taxon>Agaricomycotina</taxon>
        <taxon>Agaricomycetes</taxon>
        <taxon>Agaricomycetidae</taxon>
        <taxon>Agaricales</taxon>
        <taxon>Tricholomatineae</taxon>
        <taxon>Clitocybaceae</taxon>
        <taxon>Collybia</taxon>
    </lineage>
</organism>
<feature type="compositionally biased region" description="Basic residues" evidence="1">
    <location>
        <begin position="413"/>
        <end position="429"/>
    </location>
</feature>
<evidence type="ECO:0000313" key="2">
    <source>
        <dbReference type="EMBL" id="KAF9467273.1"/>
    </source>
</evidence>
<dbReference type="EMBL" id="MU150237">
    <property type="protein sequence ID" value="KAF9467273.1"/>
    <property type="molecule type" value="Genomic_DNA"/>
</dbReference>
<dbReference type="Proteomes" id="UP000807353">
    <property type="component" value="Unassembled WGS sequence"/>
</dbReference>
<protein>
    <submittedName>
        <fullName evidence="2">Uncharacterized protein</fullName>
    </submittedName>
</protein>
<feature type="region of interest" description="Disordered" evidence="1">
    <location>
        <begin position="269"/>
        <end position="303"/>
    </location>
</feature>
<feature type="compositionally biased region" description="Basic and acidic residues" evidence="1">
    <location>
        <begin position="430"/>
        <end position="439"/>
    </location>
</feature>
<reference evidence="2" key="1">
    <citation type="submission" date="2020-11" db="EMBL/GenBank/DDBJ databases">
        <authorList>
            <consortium name="DOE Joint Genome Institute"/>
            <person name="Ahrendt S."/>
            <person name="Riley R."/>
            <person name="Andreopoulos W."/>
            <person name="Labutti K."/>
            <person name="Pangilinan J."/>
            <person name="Ruiz-Duenas F.J."/>
            <person name="Barrasa J.M."/>
            <person name="Sanchez-Garcia M."/>
            <person name="Camarero S."/>
            <person name="Miyauchi S."/>
            <person name="Serrano A."/>
            <person name="Linde D."/>
            <person name="Babiker R."/>
            <person name="Drula E."/>
            <person name="Ayuso-Fernandez I."/>
            <person name="Pacheco R."/>
            <person name="Padilla G."/>
            <person name="Ferreira P."/>
            <person name="Barriuso J."/>
            <person name="Kellner H."/>
            <person name="Castanera R."/>
            <person name="Alfaro M."/>
            <person name="Ramirez L."/>
            <person name="Pisabarro A.G."/>
            <person name="Kuo A."/>
            <person name="Tritt A."/>
            <person name="Lipzen A."/>
            <person name="He G."/>
            <person name="Yan M."/>
            <person name="Ng V."/>
            <person name="Cullen D."/>
            <person name="Martin F."/>
            <person name="Rosso M.-N."/>
            <person name="Henrissat B."/>
            <person name="Hibbett D."/>
            <person name="Martinez A.T."/>
            <person name="Grigoriev I.V."/>
        </authorList>
    </citation>
    <scope>NUCLEOTIDE SEQUENCE</scope>
    <source>
        <strain evidence="2">CBS 247.69</strain>
    </source>
</reference>
<feature type="region of interest" description="Disordered" evidence="1">
    <location>
        <begin position="412"/>
        <end position="439"/>
    </location>
</feature>
<name>A0A9P6CP32_9AGAR</name>
<sequence>MANALKSLVFPILTLSSYIQSKVKLDIDALLVQNRQQQSTSSPTLSPLLGSERSQHLTNMSYSYYQQAQPGWGTNQYQFGPPPTPNFQSQPSWGGMDFYRAHALSPDPSLFDHAWNRVRDFTGIGGMDRFGVGLHEARHWHRRAYGGVGELSMMLPAEIGHAAAYEAFRTWIHNSSIYEPLSGDVGRQREGLIGLAVAEATRLLSYAGRQMDNYARREASEAAAETASVLFHQNRDGMMGEEYRSRSHYGGSTYGGDPYAYDDALSYPRRRSRSRHGRSHSRHRSQPIIIQGGGGYPSPMPGSFPSGGYAGSIPPGVAASYSGQSGSYGSYGERVPMPIHGTPYPASAGSVGMGMGGYQGPPIPNVVPMDGYHRGRSTSMSYGQAPYMGTAMSSGGMMMPGAPQPQTIVVTTPHRKHKHHHHRSRGRRSRSSDRYDYRY</sequence>
<evidence type="ECO:0000256" key="1">
    <source>
        <dbReference type="SAM" id="MobiDB-lite"/>
    </source>
</evidence>
<evidence type="ECO:0000313" key="3">
    <source>
        <dbReference type="Proteomes" id="UP000807353"/>
    </source>
</evidence>
<dbReference type="OrthoDB" id="2802356at2759"/>
<comment type="caution">
    <text evidence="2">The sequence shown here is derived from an EMBL/GenBank/DDBJ whole genome shotgun (WGS) entry which is preliminary data.</text>
</comment>
<gene>
    <name evidence="2" type="ORF">BDZ94DRAFT_1305367</name>
</gene>
<proteinExistence type="predicted"/>
<dbReference type="AlphaFoldDB" id="A0A9P6CP32"/>
<accession>A0A9P6CP32</accession>
<keyword evidence="3" id="KW-1185">Reference proteome</keyword>